<organism evidence="2 3">
    <name type="scientific">Erwinia typographi</name>
    <dbReference type="NCBI Taxonomy" id="371042"/>
    <lineage>
        <taxon>Bacteria</taxon>
        <taxon>Pseudomonadati</taxon>
        <taxon>Pseudomonadota</taxon>
        <taxon>Gammaproteobacteria</taxon>
        <taxon>Enterobacterales</taxon>
        <taxon>Erwiniaceae</taxon>
        <taxon>Erwinia</taxon>
    </lineage>
</organism>
<dbReference type="EMBL" id="JRUQ01000030">
    <property type="protein sequence ID" value="KGT94085.1"/>
    <property type="molecule type" value="Genomic_DNA"/>
</dbReference>
<keyword evidence="1" id="KW-1133">Transmembrane helix</keyword>
<dbReference type="STRING" id="371042.NG99_10575"/>
<comment type="caution">
    <text evidence="2">The sequence shown here is derived from an EMBL/GenBank/DDBJ whole genome shotgun (WGS) entry which is preliminary data.</text>
</comment>
<keyword evidence="3" id="KW-1185">Reference proteome</keyword>
<dbReference type="eggNOG" id="ENOG502ZRPZ">
    <property type="taxonomic scope" value="Bacteria"/>
</dbReference>
<keyword evidence="1" id="KW-0812">Transmembrane</keyword>
<protein>
    <submittedName>
        <fullName evidence="2">Uncharacterized protein</fullName>
    </submittedName>
</protein>
<feature type="transmembrane region" description="Helical" evidence="1">
    <location>
        <begin position="15"/>
        <end position="36"/>
    </location>
</feature>
<feature type="transmembrane region" description="Helical" evidence="1">
    <location>
        <begin position="42"/>
        <end position="60"/>
    </location>
</feature>
<evidence type="ECO:0000313" key="2">
    <source>
        <dbReference type="EMBL" id="KGT94085.1"/>
    </source>
</evidence>
<proteinExistence type="predicted"/>
<gene>
    <name evidence="2" type="ORF">NG99_10575</name>
</gene>
<reference evidence="2 3" key="1">
    <citation type="submission" date="2014-10" db="EMBL/GenBank/DDBJ databases">
        <title>Genome sequence of Erwinia typographi M043b.</title>
        <authorList>
            <person name="Chan K.-G."/>
            <person name="Tan W.-S."/>
        </authorList>
    </citation>
    <scope>NUCLEOTIDE SEQUENCE [LARGE SCALE GENOMIC DNA]</scope>
    <source>
        <strain evidence="2 3">M043b</strain>
    </source>
</reference>
<sequence>MLGYIKRFLRWQGRFFFSIYGPTMLTIIFALLQAHFFPGSPVWPIGVFFIAVMIIFGRYVKW</sequence>
<evidence type="ECO:0000313" key="3">
    <source>
        <dbReference type="Proteomes" id="UP000030351"/>
    </source>
</evidence>
<name>A0A0A3Z5F9_9GAMM</name>
<dbReference type="AlphaFoldDB" id="A0A0A3Z5F9"/>
<keyword evidence="1" id="KW-0472">Membrane</keyword>
<dbReference type="Proteomes" id="UP000030351">
    <property type="component" value="Unassembled WGS sequence"/>
</dbReference>
<accession>A0A0A3Z5F9</accession>
<evidence type="ECO:0000256" key="1">
    <source>
        <dbReference type="SAM" id="Phobius"/>
    </source>
</evidence>